<feature type="domain" description="Sulfatase N-terminal" evidence="13">
    <location>
        <begin position="284"/>
        <end position="571"/>
    </location>
</feature>
<dbReference type="Gene3D" id="3.40.720.10">
    <property type="entry name" value="Alkaline Phosphatase, subunit A"/>
    <property type="match status" value="1"/>
</dbReference>
<evidence type="ECO:0000256" key="9">
    <source>
        <dbReference type="PIRSR" id="PIRSR005091-1"/>
    </source>
</evidence>
<evidence type="ECO:0000256" key="12">
    <source>
        <dbReference type="SAM" id="Phobius"/>
    </source>
</evidence>
<keyword evidence="10" id="KW-0479">Metal-binding</keyword>
<evidence type="ECO:0000256" key="5">
    <source>
        <dbReference type="ARBA" id="ARBA00022692"/>
    </source>
</evidence>
<evidence type="ECO:0000256" key="1">
    <source>
        <dbReference type="ARBA" id="ARBA00004651"/>
    </source>
</evidence>
<feature type="transmembrane region" description="Helical" evidence="12">
    <location>
        <begin position="136"/>
        <end position="153"/>
    </location>
</feature>
<comment type="caution">
    <text evidence="14">The sequence shown here is derived from an EMBL/GenBank/DDBJ whole genome shotgun (WGS) entry which is preliminary data.</text>
</comment>
<dbReference type="Gene3D" id="3.30.1120.170">
    <property type="match status" value="1"/>
</dbReference>
<keyword evidence="7 8" id="KW-0472">Membrane</keyword>
<evidence type="ECO:0000256" key="7">
    <source>
        <dbReference type="ARBA" id="ARBA00023136"/>
    </source>
</evidence>
<evidence type="ECO:0000256" key="10">
    <source>
        <dbReference type="PIRSR" id="PIRSR005091-2"/>
    </source>
</evidence>
<protein>
    <submittedName>
        <fullName evidence="14">Sulfatase</fullName>
    </submittedName>
</protein>
<evidence type="ECO:0000256" key="6">
    <source>
        <dbReference type="ARBA" id="ARBA00022989"/>
    </source>
</evidence>
<comment type="similarity">
    <text evidence="3 8">Belongs to the LTA synthase family.</text>
</comment>
<dbReference type="Pfam" id="PF00884">
    <property type="entry name" value="Sulfatase"/>
    <property type="match status" value="1"/>
</dbReference>
<evidence type="ECO:0000256" key="8">
    <source>
        <dbReference type="PIRNR" id="PIRNR005091"/>
    </source>
</evidence>
<proteinExistence type="inferred from homology"/>
<evidence type="ECO:0000313" key="15">
    <source>
        <dbReference type="Proteomes" id="UP000600247"/>
    </source>
</evidence>
<feature type="binding site" evidence="11">
    <location>
        <position position="506"/>
    </location>
    <ligand>
        <name>Mn(2+)</name>
        <dbReference type="ChEBI" id="CHEBI:29035"/>
    </ligand>
</feature>
<comment type="subcellular location">
    <subcellularLocation>
        <location evidence="1">Cell membrane</location>
        <topology evidence="1">Multi-pass membrane protein</topology>
    </subcellularLocation>
</comment>
<feature type="transmembrane region" description="Helical" evidence="12">
    <location>
        <begin position="51"/>
        <end position="74"/>
    </location>
</feature>
<feature type="binding site" evidence="11">
    <location>
        <position position="292"/>
    </location>
    <ligand>
        <name>Mn(2+)</name>
        <dbReference type="ChEBI" id="CHEBI:29035"/>
    </ligand>
</feature>
<dbReference type="GO" id="GO:0005886">
    <property type="term" value="C:plasma membrane"/>
    <property type="evidence" value="ECO:0007669"/>
    <property type="project" value="UniProtKB-SubCell"/>
</dbReference>
<dbReference type="InterPro" id="IPR017850">
    <property type="entry name" value="Alkaline_phosphatase_core_sf"/>
</dbReference>
<dbReference type="EMBL" id="BMHY01000001">
    <property type="protein sequence ID" value="GGG55437.1"/>
    <property type="molecule type" value="Genomic_DNA"/>
</dbReference>
<evidence type="ECO:0000256" key="4">
    <source>
        <dbReference type="ARBA" id="ARBA00022475"/>
    </source>
</evidence>
<dbReference type="CDD" id="cd16015">
    <property type="entry name" value="LTA_synthase"/>
    <property type="match status" value="1"/>
</dbReference>
<feature type="binding site" evidence="11">
    <location>
        <position position="507"/>
    </location>
    <ligand>
        <name>Mn(2+)</name>
        <dbReference type="ChEBI" id="CHEBI:29035"/>
    </ligand>
</feature>
<comment type="pathway">
    <text evidence="2">Cell wall biogenesis; lipoteichoic acid biosynthesis.</text>
</comment>
<dbReference type="AlphaFoldDB" id="A0A917GSY3"/>
<feature type="active site" evidence="9">
    <location>
        <position position="334"/>
    </location>
</feature>
<evidence type="ECO:0000313" key="14">
    <source>
        <dbReference type="EMBL" id="GGG55437.1"/>
    </source>
</evidence>
<dbReference type="Proteomes" id="UP000600247">
    <property type="component" value="Unassembled WGS sequence"/>
</dbReference>
<evidence type="ECO:0000256" key="3">
    <source>
        <dbReference type="ARBA" id="ARBA00009983"/>
    </source>
</evidence>
<dbReference type="InterPro" id="IPR000917">
    <property type="entry name" value="Sulfatase_N"/>
</dbReference>
<organism evidence="14 15">
    <name type="scientific">Paenibacillus radicis</name>
    <name type="common">ex Gao et al. 2016</name>
    <dbReference type="NCBI Taxonomy" id="1737354"/>
    <lineage>
        <taxon>Bacteria</taxon>
        <taxon>Bacillati</taxon>
        <taxon>Bacillota</taxon>
        <taxon>Bacilli</taxon>
        <taxon>Bacillales</taxon>
        <taxon>Paenibacillaceae</taxon>
        <taxon>Paenibacillus</taxon>
    </lineage>
</organism>
<keyword evidence="4 8" id="KW-1003">Cell membrane</keyword>
<sequence>MLYTKQNVVRRGMRLMLESFKRLKALDLLLFFIGMMAKVYLFDTIIAVPNMAMNGFDTVVAIGTLALVCFWTVWLPTRGRIIALITISMLLSFIMYADIIYYRYFQDLISVPVLMQASQVDSLGESIWTLLQARDFWLLADWLVLVPFAYYTLRHGRTDLKDRFRDSYEKDRRRRGWPHVAIQIVLGFAIFFMGASMSIGNINIAKKTWAQGLFVNNWWSLSLYNVTGVVGFHGYDVYRYAKERLNTEQVSAEAAAGIQQWTSDRGNSRKMLENDATFGAYKGSNVLLVQVEALQNFMIGKSVGGEEITPNLNKLMKESAYFSQFYHQTSQGRTSDADFLANCSLQPLVSGSVFIQYAGHTFNCMPQTLSDNGYAATVFHAYDGGFWNRNTMYPRMGYDTFYSKKHFALDEPIGWSLGDSSFFSQSVDVIAEQKKPFYSFLITLSSHHPFTMPKEHQVLKLGDLEGTLMGDYLQSVHYVDTALGELVEKLKAEGLWKNTIFALYGDHDNSIKDWELFETFLGKPLNDLERQMILKQVPFLVHLPDGAYAGTHTNVGGQLDITPTLLHLLGISTASDTLLGTPLLTERALSGNGGKLVVQRNGAFTDGTIYYMPSSDGIAANGKCWNIAESKLGPIAPCLAHAEEATSELTMSDQIITHDLIPVFKETEAAQANVAAAAGGKE</sequence>
<dbReference type="InterPro" id="IPR050448">
    <property type="entry name" value="OpgB/LTA_synthase_biosynth"/>
</dbReference>
<evidence type="ECO:0000256" key="2">
    <source>
        <dbReference type="ARBA" id="ARBA00004936"/>
    </source>
</evidence>
<accession>A0A917GSY3</accession>
<dbReference type="InterPro" id="IPR012160">
    <property type="entry name" value="LtaS-like"/>
</dbReference>
<feature type="transmembrane region" description="Helical" evidence="12">
    <location>
        <begin position="180"/>
        <end position="199"/>
    </location>
</feature>
<evidence type="ECO:0000256" key="11">
    <source>
        <dbReference type="PIRSR" id="PIRSR005091-3"/>
    </source>
</evidence>
<dbReference type="PANTHER" id="PTHR47371">
    <property type="entry name" value="LIPOTEICHOIC ACID SYNTHASE"/>
    <property type="match status" value="1"/>
</dbReference>
<dbReference type="GO" id="GO:0046872">
    <property type="term" value="F:metal ion binding"/>
    <property type="evidence" value="ECO:0007669"/>
    <property type="project" value="UniProtKB-KW"/>
</dbReference>
<feature type="transmembrane region" description="Helical" evidence="12">
    <location>
        <begin position="81"/>
        <end position="104"/>
    </location>
</feature>
<dbReference type="PIRSF" id="PIRSF005091">
    <property type="entry name" value="Mmb_sulf_HI1246"/>
    <property type="match status" value="1"/>
</dbReference>
<gene>
    <name evidence="14" type="ORF">GCM10010918_05430</name>
</gene>
<dbReference type="RefSeq" id="WP_188887386.1">
    <property type="nucleotide sequence ID" value="NZ_BMHY01000001.1"/>
</dbReference>
<feature type="binding site" evidence="10">
    <location>
        <position position="447"/>
    </location>
    <ligand>
        <name>substrate</name>
    </ligand>
</feature>
<dbReference type="SUPFAM" id="SSF53649">
    <property type="entry name" value="Alkaline phosphatase-like"/>
    <property type="match status" value="1"/>
</dbReference>
<feature type="binding site" evidence="11">
    <location>
        <position position="334"/>
    </location>
    <ligand>
        <name>Mn(2+)</name>
        <dbReference type="ChEBI" id="CHEBI:29035"/>
    </ligand>
</feature>
<keyword evidence="10" id="KW-0464">Manganese</keyword>
<keyword evidence="15" id="KW-1185">Reference proteome</keyword>
<name>A0A917GSY3_9BACL</name>
<evidence type="ECO:0000259" key="13">
    <source>
        <dbReference type="Pfam" id="PF00884"/>
    </source>
</evidence>
<keyword evidence="6 12" id="KW-1133">Transmembrane helix</keyword>
<keyword evidence="5 12" id="KW-0812">Transmembrane</keyword>
<reference evidence="14 15" key="1">
    <citation type="journal article" date="2014" name="Int. J. Syst. Evol. Microbiol.">
        <title>Complete genome sequence of Corynebacterium casei LMG S-19264T (=DSM 44701T), isolated from a smear-ripened cheese.</title>
        <authorList>
            <consortium name="US DOE Joint Genome Institute (JGI-PGF)"/>
            <person name="Walter F."/>
            <person name="Albersmeier A."/>
            <person name="Kalinowski J."/>
            <person name="Ruckert C."/>
        </authorList>
    </citation>
    <scope>NUCLEOTIDE SEQUENCE [LARGE SCALE GENOMIC DNA]</scope>
    <source>
        <strain evidence="14 15">CGMCC 1.15286</strain>
    </source>
</reference>
<dbReference type="PANTHER" id="PTHR47371:SF3">
    <property type="entry name" value="PHOSPHOGLYCEROL TRANSFERASE I"/>
    <property type="match status" value="1"/>
</dbReference>